<dbReference type="AlphaFoldDB" id="A0A5D3FZB7"/>
<evidence type="ECO:0000256" key="3">
    <source>
        <dbReference type="ARBA" id="ARBA00004947"/>
    </source>
</evidence>
<reference evidence="11 13" key="2">
    <citation type="submission" date="2019-08" db="EMBL/GenBank/DDBJ databases">
        <authorList>
            <person name="Brilhante M."/>
            <person name="Perreten V."/>
        </authorList>
    </citation>
    <scope>NUCLEOTIDE SEQUENCE [LARGE SCALE GENOMIC DNA]</scope>
    <source>
        <strain evidence="11 13">MCP106</strain>
    </source>
</reference>
<proteinExistence type="inferred from homology"/>
<evidence type="ECO:0000313" key="11">
    <source>
        <dbReference type="EMBL" id="TYK54117.1"/>
    </source>
</evidence>
<comment type="subunit">
    <text evidence="9">Homodimer.</text>
</comment>
<dbReference type="EC" id="5.1.3.2" evidence="5 9"/>
<dbReference type="GO" id="GO:0003978">
    <property type="term" value="F:UDP-glucose 4-epimerase activity"/>
    <property type="evidence" value="ECO:0007669"/>
    <property type="project" value="UniProtKB-UniRule"/>
</dbReference>
<comment type="catalytic activity">
    <reaction evidence="1 9">
        <text>UDP-alpha-D-glucose = UDP-alpha-D-galactose</text>
        <dbReference type="Rhea" id="RHEA:22168"/>
        <dbReference type="ChEBI" id="CHEBI:58885"/>
        <dbReference type="ChEBI" id="CHEBI:66914"/>
        <dbReference type="EC" id="5.1.3.2"/>
    </reaction>
</comment>
<evidence type="ECO:0000313" key="13">
    <source>
        <dbReference type="Proteomes" id="UP000324029"/>
    </source>
</evidence>
<dbReference type="NCBIfam" id="TIGR01179">
    <property type="entry name" value="galE"/>
    <property type="match status" value="1"/>
</dbReference>
<reference evidence="11 13" key="1">
    <citation type="submission" date="2019-08" db="EMBL/GenBank/DDBJ databases">
        <title>Subclass B2 metallo-beta lactamase from Pseudomonas synxantha.</title>
        <authorList>
            <person name="Poirel L."/>
            <person name="Palmieri M."/>
            <person name="Masseron A."/>
            <person name="Perreten V."/>
            <person name="Nordman P."/>
        </authorList>
    </citation>
    <scope>NUCLEOTIDE SEQUENCE [LARGE SCALE GENOMIC DNA]</scope>
    <source>
        <strain evidence="11 13">MCP106</strain>
    </source>
</reference>
<evidence type="ECO:0000256" key="2">
    <source>
        <dbReference type="ARBA" id="ARBA00001911"/>
    </source>
</evidence>
<protein>
    <recommendedName>
        <fullName evidence="6 9">UDP-glucose 4-epimerase</fullName>
        <ecNumber evidence="5 9">5.1.3.2</ecNumber>
    </recommendedName>
</protein>
<dbReference type="CDD" id="cd05247">
    <property type="entry name" value="UDP_G4E_1_SDR_e"/>
    <property type="match status" value="1"/>
</dbReference>
<gene>
    <name evidence="11" type="primary">galE</name>
    <name evidence="12" type="ORF">FXO26_01515</name>
    <name evidence="11" type="ORF">FXO26_29395</name>
</gene>
<sequence length="339" mass="36950">MKILVTGGAGYIASHTVVELLGVGWDVVVLDNLANSSEVSLVRIAQITGREPLFVLGDILDEALLTTLFREHKFDAVIHFAGLKAVGDSVKDPLAYYQTNVTGSLSLFSAMAAAGVFRLVFSSSATVYGEPDVMPISEEYPIGAPKSPYGRSKLIVEQVLEDLVRADDRWAIATLRYFNPVGAHPSGLIGENPNGTPNNLLPYISKVVTGKLPYLSIYGSDYPTCDGTGVRDYIHVTDLANGHVSAVRYIADNTGLHAWNLGTGVGYSVLQVIAAFEKVSGVKVSHKLCERRPGDIAECWSDPAKAFRDLGWRAELNLEDMMRDTWRWLQSNPDGYQSK</sequence>
<comment type="caution">
    <text evidence="11">The sequence shown here is derived from an EMBL/GenBank/DDBJ whole genome shotgun (WGS) entry which is preliminary data.</text>
</comment>
<keyword evidence="7 9" id="KW-0520">NAD</keyword>
<keyword evidence="8 9" id="KW-0413">Isomerase</keyword>
<evidence type="ECO:0000259" key="10">
    <source>
        <dbReference type="Pfam" id="PF16363"/>
    </source>
</evidence>
<organism evidence="11 13">
    <name type="scientific">Pseudomonas synxantha</name>
    <dbReference type="NCBI Taxonomy" id="47883"/>
    <lineage>
        <taxon>Bacteria</taxon>
        <taxon>Pseudomonadati</taxon>
        <taxon>Pseudomonadota</taxon>
        <taxon>Gammaproteobacteria</taxon>
        <taxon>Pseudomonadales</taxon>
        <taxon>Pseudomonadaceae</taxon>
        <taxon>Pseudomonas</taxon>
    </lineage>
</organism>
<dbReference type="Gene3D" id="3.40.50.720">
    <property type="entry name" value="NAD(P)-binding Rossmann-like Domain"/>
    <property type="match status" value="1"/>
</dbReference>
<evidence type="ECO:0000256" key="6">
    <source>
        <dbReference type="ARBA" id="ARBA00018569"/>
    </source>
</evidence>
<dbReference type="Proteomes" id="UP000324029">
    <property type="component" value="Unassembled WGS sequence"/>
</dbReference>
<evidence type="ECO:0000256" key="7">
    <source>
        <dbReference type="ARBA" id="ARBA00023027"/>
    </source>
</evidence>
<dbReference type="PANTHER" id="PTHR43725:SF47">
    <property type="entry name" value="UDP-GLUCOSE 4-EPIMERASE"/>
    <property type="match status" value="1"/>
</dbReference>
<comment type="similarity">
    <text evidence="4 9">Belongs to the NAD(P)-dependent epimerase/dehydratase family.</text>
</comment>
<evidence type="ECO:0000256" key="4">
    <source>
        <dbReference type="ARBA" id="ARBA00007637"/>
    </source>
</evidence>
<dbReference type="EMBL" id="VSRO01000001">
    <property type="protein sequence ID" value="TYK59817.1"/>
    <property type="molecule type" value="Genomic_DNA"/>
</dbReference>
<dbReference type="RefSeq" id="WP_148852320.1">
    <property type="nucleotide sequence ID" value="NZ_VSRO01000001.1"/>
</dbReference>
<evidence type="ECO:0000313" key="12">
    <source>
        <dbReference type="EMBL" id="TYK59817.1"/>
    </source>
</evidence>
<feature type="domain" description="NAD(P)-binding" evidence="10">
    <location>
        <begin position="4"/>
        <end position="325"/>
    </location>
</feature>
<dbReference type="Gene3D" id="3.90.25.10">
    <property type="entry name" value="UDP-galactose 4-epimerase, domain 1"/>
    <property type="match status" value="1"/>
</dbReference>
<dbReference type="GO" id="GO:0006012">
    <property type="term" value="P:galactose metabolic process"/>
    <property type="evidence" value="ECO:0007669"/>
    <property type="project" value="UniProtKB-UniPathway"/>
</dbReference>
<dbReference type="InterPro" id="IPR005886">
    <property type="entry name" value="UDP_G4E"/>
</dbReference>
<comment type="pathway">
    <text evidence="3 9">Carbohydrate metabolism; galactose metabolism.</text>
</comment>
<dbReference type="PANTHER" id="PTHR43725">
    <property type="entry name" value="UDP-GLUCOSE 4-EPIMERASE"/>
    <property type="match status" value="1"/>
</dbReference>
<dbReference type="NCBIfam" id="NF007956">
    <property type="entry name" value="PRK10675.1"/>
    <property type="match status" value="1"/>
</dbReference>
<dbReference type="InterPro" id="IPR016040">
    <property type="entry name" value="NAD(P)-bd_dom"/>
</dbReference>
<dbReference type="SUPFAM" id="SSF51735">
    <property type="entry name" value="NAD(P)-binding Rossmann-fold domains"/>
    <property type="match status" value="1"/>
</dbReference>
<comment type="cofactor">
    <cofactor evidence="2 9">
        <name>NAD(+)</name>
        <dbReference type="ChEBI" id="CHEBI:57540"/>
    </cofactor>
</comment>
<name>A0A5D3FZB7_9PSED</name>
<dbReference type="Pfam" id="PF16363">
    <property type="entry name" value="GDP_Man_Dehyd"/>
    <property type="match status" value="1"/>
</dbReference>
<evidence type="ECO:0000256" key="9">
    <source>
        <dbReference type="RuleBase" id="RU366046"/>
    </source>
</evidence>
<dbReference type="InterPro" id="IPR036291">
    <property type="entry name" value="NAD(P)-bd_dom_sf"/>
</dbReference>
<dbReference type="UniPathway" id="UPA00214"/>
<evidence type="ECO:0000256" key="1">
    <source>
        <dbReference type="ARBA" id="ARBA00000083"/>
    </source>
</evidence>
<dbReference type="EMBL" id="VSRO01000024">
    <property type="protein sequence ID" value="TYK54117.1"/>
    <property type="molecule type" value="Genomic_DNA"/>
</dbReference>
<accession>A0A5D3FZB7</accession>
<evidence type="ECO:0000256" key="5">
    <source>
        <dbReference type="ARBA" id="ARBA00013189"/>
    </source>
</evidence>
<dbReference type="GO" id="GO:0005829">
    <property type="term" value="C:cytosol"/>
    <property type="evidence" value="ECO:0007669"/>
    <property type="project" value="TreeGrafter"/>
</dbReference>
<evidence type="ECO:0000256" key="8">
    <source>
        <dbReference type="ARBA" id="ARBA00023235"/>
    </source>
</evidence>
<keyword evidence="9" id="KW-0119">Carbohydrate metabolism</keyword>